<evidence type="ECO:0000259" key="1">
    <source>
        <dbReference type="Pfam" id="PF12697"/>
    </source>
</evidence>
<sequence>MSLPRLEPASPQGDGSAGVVLVLHGGRPDGQQDAGGFLLSHVRMVPFGQAIARAGASRGVETALLRYRVRGWNARDDAAGIPDPVRDARWALDDVRGRHGPDVRIVLVGHSMGARAALRVGGDENVVGVAALAPWIGRHEPTGHLRGQTLLVAHGDRERMTDPRASLWFAGRVAEISDHVARFEVLGDGHAMLRRAGDWHGLVARFAMAALGLEPFDDAVANAMAAGAPEGLSVPLSR</sequence>
<dbReference type="InterPro" id="IPR029058">
    <property type="entry name" value="AB_hydrolase_fold"/>
</dbReference>
<dbReference type="Proteomes" id="UP001199469">
    <property type="component" value="Unassembled WGS sequence"/>
</dbReference>
<accession>A0ABS8PF38</accession>
<feature type="domain" description="AB hydrolase-1" evidence="1">
    <location>
        <begin position="20"/>
        <end position="207"/>
    </location>
</feature>
<protein>
    <submittedName>
        <fullName evidence="2">Alpha/beta fold hydrolase</fullName>
    </submittedName>
</protein>
<gene>
    <name evidence="2" type="ORF">LQ327_26240</name>
</gene>
<dbReference type="RefSeq" id="WP_230738743.1">
    <property type="nucleotide sequence ID" value="NZ_JAJNDB010000006.1"/>
</dbReference>
<dbReference type="SUPFAM" id="SSF53474">
    <property type="entry name" value="alpha/beta-Hydrolases"/>
    <property type="match status" value="1"/>
</dbReference>
<dbReference type="Gene3D" id="3.40.50.1820">
    <property type="entry name" value="alpha/beta hydrolase"/>
    <property type="match status" value="1"/>
</dbReference>
<dbReference type="Pfam" id="PF12697">
    <property type="entry name" value="Abhydrolase_6"/>
    <property type="match status" value="1"/>
</dbReference>
<comment type="caution">
    <text evidence="2">The sequence shown here is derived from an EMBL/GenBank/DDBJ whole genome shotgun (WGS) entry which is preliminary data.</text>
</comment>
<dbReference type="InterPro" id="IPR000073">
    <property type="entry name" value="AB_hydrolase_1"/>
</dbReference>
<dbReference type="GO" id="GO:0016787">
    <property type="term" value="F:hydrolase activity"/>
    <property type="evidence" value="ECO:0007669"/>
    <property type="project" value="UniProtKB-KW"/>
</dbReference>
<dbReference type="EMBL" id="JAJNDB010000006">
    <property type="protein sequence ID" value="MCD2196875.1"/>
    <property type="molecule type" value="Genomic_DNA"/>
</dbReference>
<keyword evidence="2" id="KW-0378">Hydrolase</keyword>
<evidence type="ECO:0000313" key="2">
    <source>
        <dbReference type="EMBL" id="MCD2196875.1"/>
    </source>
</evidence>
<name>A0ABS8PF38_9PSEU</name>
<organism evidence="2 3">
    <name type="scientific">Actinomycetospora endophytica</name>
    <dbReference type="NCBI Taxonomy" id="2291215"/>
    <lineage>
        <taxon>Bacteria</taxon>
        <taxon>Bacillati</taxon>
        <taxon>Actinomycetota</taxon>
        <taxon>Actinomycetes</taxon>
        <taxon>Pseudonocardiales</taxon>
        <taxon>Pseudonocardiaceae</taxon>
        <taxon>Actinomycetospora</taxon>
    </lineage>
</organism>
<reference evidence="2 3" key="1">
    <citation type="submission" date="2021-11" db="EMBL/GenBank/DDBJ databases">
        <title>Draft genome sequence of Actinomycetospora sp. SF1 isolated from the rhizosphere soil.</title>
        <authorList>
            <person name="Duangmal K."/>
            <person name="Chantavorakit T."/>
        </authorList>
    </citation>
    <scope>NUCLEOTIDE SEQUENCE [LARGE SCALE GENOMIC DNA]</scope>
    <source>
        <strain evidence="2 3">TBRC 5722</strain>
    </source>
</reference>
<evidence type="ECO:0000313" key="3">
    <source>
        <dbReference type="Proteomes" id="UP001199469"/>
    </source>
</evidence>
<keyword evidence="3" id="KW-1185">Reference proteome</keyword>
<proteinExistence type="predicted"/>